<dbReference type="InterPro" id="IPR038766">
    <property type="entry name" value="Membrane_comp_ABC_pdt"/>
</dbReference>
<dbReference type="Pfam" id="PF12704">
    <property type="entry name" value="MacB_PCD"/>
    <property type="match status" value="1"/>
</dbReference>
<evidence type="ECO:0000259" key="7">
    <source>
        <dbReference type="Pfam" id="PF02687"/>
    </source>
</evidence>
<dbReference type="InterPro" id="IPR025857">
    <property type="entry name" value="MacB_PCD"/>
</dbReference>
<keyword evidence="4 6" id="KW-1133">Transmembrane helix</keyword>
<evidence type="ECO:0000313" key="10">
    <source>
        <dbReference type="Proteomes" id="UP000706172"/>
    </source>
</evidence>
<dbReference type="PANTHER" id="PTHR30287:SF2">
    <property type="entry name" value="BLL1001 PROTEIN"/>
    <property type="match status" value="1"/>
</dbReference>
<evidence type="ECO:0000256" key="3">
    <source>
        <dbReference type="ARBA" id="ARBA00022692"/>
    </source>
</evidence>
<dbReference type="Proteomes" id="UP000706172">
    <property type="component" value="Unassembled WGS sequence"/>
</dbReference>
<dbReference type="PANTHER" id="PTHR30287">
    <property type="entry name" value="MEMBRANE COMPONENT OF PREDICTED ABC SUPERFAMILY METABOLITE UPTAKE TRANSPORTER"/>
    <property type="match status" value="1"/>
</dbReference>
<feature type="domain" description="MacB-like periplasmic core" evidence="8">
    <location>
        <begin position="21"/>
        <end position="229"/>
    </location>
</feature>
<evidence type="ECO:0000256" key="2">
    <source>
        <dbReference type="ARBA" id="ARBA00022475"/>
    </source>
</evidence>
<organism evidence="9 10">
    <name type="scientific">Desulfotignum balticum</name>
    <dbReference type="NCBI Taxonomy" id="115781"/>
    <lineage>
        <taxon>Bacteria</taxon>
        <taxon>Pseudomonadati</taxon>
        <taxon>Thermodesulfobacteriota</taxon>
        <taxon>Desulfobacteria</taxon>
        <taxon>Desulfobacterales</taxon>
        <taxon>Desulfobacteraceae</taxon>
        <taxon>Desulfotignum</taxon>
    </lineage>
</organism>
<dbReference type="AlphaFoldDB" id="A0A931CYC8"/>
<keyword evidence="2" id="KW-1003">Cell membrane</keyword>
<dbReference type="InterPro" id="IPR003838">
    <property type="entry name" value="ABC3_permease_C"/>
</dbReference>
<evidence type="ECO:0000259" key="8">
    <source>
        <dbReference type="Pfam" id="PF12704"/>
    </source>
</evidence>
<evidence type="ECO:0000256" key="6">
    <source>
        <dbReference type="SAM" id="Phobius"/>
    </source>
</evidence>
<dbReference type="GO" id="GO:0005886">
    <property type="term" value="C:plasma membrane"/>
    <property type="evidence" value="ECO:0007669"/>
    <property type="project" value="UniProtKB-SubCell"/>
</dbReference>
<keyword evidence="5 6" id="KW-0472">Membrane</keyword>
<keyword evidence="3 6" id="KW-0812">Transmembrane</keyword>
<accession>A0A931CYC8</accession>
<feature type="domain" description="ABC3 transporter permease C-terminal" evidence="7">
    <location>
        <begin position="257"/>
        <end position="379"/>
    </location>
</feature>
<dbReference type="Pfam" id="PF02687">
    <property type="entry name" value="FtsX"/>
    <property type="match status" value="1"/>
</dbReference>
<feature type="transmembrane region" description="Helical" evidence="6">
    <location>
        <begin position="481"/>
        <end position="503"/>
    </location>
</feature>
<dbReference type="EMBL" id="JACCQK010000394">
    <property type="protein sequence ID" value="MBG0779654.1"/>
    <property type="molecule type" value="Genomic_DNA"/>
</dbReference>
<feature type="transmembrane region" description="Helical" evidence="6">
    <location>
        <begin position="398"/>
        <end position="416"/>
    </location>
</feature>
<feature type="transmembrane region" description="Helical" evidence="6">
    <location>
        <begin position="298"/>
        <end position="322"/>
    </location>
</feature>
<feature type="transmembrane region" description="Helical" evidence="6">
    <location>
        <begin position="428"/>
        <end position="446"/>
    </location>
</feature>
<protein>
    <submittedName>
        <fullName evidence="9">FtsX-like permease family protein</fullName>
    </submittedName>
</protein>
<evidence type="ECO:0000256" key="4">
    <source>
        <dbReference type="ARBA" id="ARBA00022989"/>
    </source>
</evidence>
<gene>
    <name evidence="9" type="ORF">H0S81_06980</name>
</gene>
<evidence type="ECO:0000313" key="9">
    <source>
        <dbReference type="EMBL" id="MBG0779654.1"/>
    </source>
</evidence>
<feature type="transmembrane region" description="Helical" evidence="6">
    <location>
        <begin position="255"/>
        <end position="278"/>
    </location>
</feature>
<evidence type="ECO:0000256" key="1">
    <source>
        <dbReference type="ARBA" id="ARBA00004651"/>
    </source>
</evidence>
<proteinExistence type="predicted"/>
<comment type="caution">
    <text evidence="9">The sequence shown here is derived from an EMBL/GenBank/DDBJ whole genome shotgun (WGS) entry which is preliminary data.</text>
</comment>
<name>A0A931CYC8_9BACT</name>
<evidence type="ECO:0000256" key="5">
    <source>
        <dbReference type="ARBA" id="ARBA00023136"/>
    </source>
</evidence>
<reference evidence="9" key="1">
    <citation type="submission" date="2020-07" db="EMBL/GenBank/DDBJ databases">
        <title>Severe corrosion of carbon steel in oil field produced water can be linked to methanogenic archaea containing a special type of NiFe hydrogenase.</title>
        <authorList>
            <person name="Lahme S."/>
            <person name="Mand J."/>
            <person name="Longwell J."/>
            <person name="Smith R."/>
            <person name="Enning D."/>
        </authorList>
    </citation>
    <scope>NUCLEOTIDE SEQUENCE</scope>
    <source>
        <strain evidence="9">MIC098Bin6</strain>
    </source>
</reference>
<comment type="subcellular location">
    <subcellularLocation>
        <location evidence="1">Cell membrane</location>
        <topology evidence="1">Multi-pass membrane protein</topology>
    </subcellularLocation>
</comment>
<feature type="transmembrane region" description="Helical" evidence="6">
    <location>
        <begin position="358"/>
        <end position="378"/>
    </location>
</feature>
<sequence length="579" mass="62896">MVSRVLIRISLRHSRRHLLRTLLLIFGIAMGVAGVVAIDIAKTSVEKSFDLSTTALVSRSTHQILGADLDIPQTTFTMIRTRLGIHASAPVISRHVTIPELEDRVLTLMGVDPFSETHFRTLPLASENRDLSNVMTGSSGVFLAQTLGDTFGLKIGSPLTISMGDRQITVTLAGFLEGRDKRSNLILEGLMVTDISVAQEILDMKENITRIDLILPSRDTAAEIQNHLEKGLFLVETDQQNLAVRSLSRSFENSLTAFSMLALFMGIFLIYNTVSFSVSRRHRLHAILRALGTTRNEVFFTVMAEVMLYAVIGAVSGVVLGILMGTAAVQAVTATVSEMYFTLTVGQTQISGATLAKGLVAGVLTSLIAGLFPALAAAGTRPVSLMHKSVSEYRFQRMIPGLFLLGLIILTAAGLLMRAGHDHAGYDFSGLFMIFFGAALLTPLIIRLLVRALLAAGSRVLGIMIKMALRNITRSLRQTSVLMASLMVVTSVYIGIGVMTGSFRQSIVQWVDDHIGGHVHVSSADERNPSLDPALVEKISRLPEVAAVSAYNIHPVFSRAAGKVHLFSYQSNQSKNRWS</sequence>
<feature type="non-terminal residue" evidence="9">
    <location>
        <position position="579"/>
    </location>
</feature>